<dbReference type="InterPro" id="IPR003497">
    <property type="entry name" value="BRO_N_domain"/>
</dbReference>
<comment type="caution">
    <text evidence="2">The sequence shown here is derived from an EMBL/GenBank/DDBJ whole genome shotgun (WGS) entry which is preliminary data.</text>
</comment>
<dbReference type="STRING" id="1423774.FD31_GL002650"/>
<dbReference type="PANTHER" id="PTHR36180:SF2">
    <property type="entry name" value="BRO FAMILY PROTEIN"/>
    <property type="match status" value="1"/>
</dbReference>
<reference evidence="2 3" key="1">
    <citation type="journal article" date="2015" name="Genome Announc.">
        <title>Expanding the biotechnology potential of lactobacilli through comparative genomics of 213 strains and associated genera.</title>
        <authorList>
            <person name="Sun Z."/>
            <person name="Harris H.M."/>
            <person name="McCann A."/>
            <person name="Guo C."/>
            <person name="Argimon S."/>
            <person name="Zhang W."/>
            <person name="Yang X."/>
            <person name="Jeffery I.B."/>
            <person name="Cooney J.C."/>
            <person name="Kagawa T.F."/>
            <person name="Liu W."/>
            <person name="Song Y."/>
            <person name="Salvetti E."/>
            <person name="Wrobel A."/>
            <person name="Rasinkangas P."/>
            <person name="Parkhill J."/>
            <person name="Rea M.C."/>
            <person name="O'Sullivan O."/>
            <person name="Ritari J."/>
            <person name="Douillard F.P."/>
            <person name="Paul Ross R."/>
            <person name="Yang R."/>
            <person name="Briner A.E."/>
            <person name="Felis G.E."/>
            <person name="de Vos W.M."/>
            <person name="Barrangou R."/>
            <person name="Klaenhammer T.R."/>
            <person name="Caufield P.W."/>
            <person name="Cui Y."/>
            <person name="Zhang H."/>
            <person name="O'Toole P.W."/>
        </authorList>
    </citation>
    <scope>NUCLEOTIDE SEQUENCE [LARGE SCALE GENOMIC DNA]</scope>
    <source>
        <strain evidence="2 3">DSM 16982</strain>
    </source>
</reference>
<feature type="domain" description="Bro-N" evidence="1">
    <location>
        <begin position="1"/>
        <end position="106"/>
    </location>
</feature>
<proteinExistence type="predicted"/>
<dbReference type="InterPro" id="IPR005039">
    <property type="entry name" value="Ant_C"/>
</dbReference>
<dbReference type="EMBL" id="AZFV01000009">
    <property type="protein sequence ID" value="KRM17460.1"/>
    <property type="molecule type" value="Genomic_DNA"/>
</dbReference>
<protein>
    <submittedName>
        <fullName evidence="2">Anti-repressor-like protein</fullName>
    </submittedName>
</protein>
<dbReference type="Proteomes" id="UP000051302">
    <property type="component" value="Unassembled WGS sequence"/>
</dbReference>
<dbReference type="Pfam" id="PF02498">
    <property type="entry name" value="Bro-N"/>
    <property type="match status" value="1"/>
</dbReference>
<dbReference type="PATRIC" id="fig|1423774.3.peg.2757"/>
<organism evidence="2 3">
    <name type="scientific">Companilactobacillus nantensis DSM 16982</name>
    <dbReference type="NCBI Taxonomy" id="1423774"/>
    <lineage>
        <taxon>Bacteria</taxon>
        <taxon>Bacillati</taxon>
        <taxon>Bacillota</taxon>
        <taxon>Bacilli</taxon>
        <taxon>Lactobacillales</taxon>
        <taxon>Lactobacillaceae</taxon>
        <taxon>Companilactobacillus</taxon>
    </lineage>
</organism>
<dbReference type="GO" id="GO:0003677">
    <property type="term" value="F:DNA binding"/>
    <property type="evidence" value="ECO:0007669"/>
    <property type="project" value="InterPro"/>
</dbReference>
<evidence type="ECO:0000313" key="2">
    <source>
        <dbReference type="EMBL" id="KRM17460.1"/>
    </source>
</evidence>
<name>A0A0R1WMJ8_9LACO</name>
<evidence type="ECO:0000313" key="3">
    <source>
        <dbReference type="Proteomes" id="UP000051302"/>
    </source>
</evidence>
<dbReference type="Pfam" id="PF03374">
    <property type="entry name" value="ANT"/>
    <property type="match status" value="1"/>
</dbReference>
<accession>A0A0R1WMJ8</accession>
<dbReference type="AlphaFoldDB" id="A0A0R1WMJ8"/>
<keyword evidence="3" id="KW-1185">Reference proteome</keyword>
<dbReference type="RefSeq" id="WP_057891724.1">
    <property type="nucleotide sequence ID" value="NZ_AZFV01000009.1"/>
</dbReference>
<gene>
    <name evidence="2" type="ORF">FD31_GL002650</name>
</gene>
<sequence>MNELQEFKFKENNVRIILYNGEPNFVGIDITNTLGYSNGRDALKRHVDEEDKSTVVISDGTSGNPRKIVINESGLYSLILSSKLPSAREFKRWVTSEVLPTIRKHGAYLTDSAIEQTLTDPDYLIKLATQLKTERNGRLIAEQQVNELKPKATYYDQVLSNPSLMNITAIAKDYGYSGKTFNKLLYKLKIQYPQTGTWFLYAKYQDKGWTQSKTVPYRNAKNATGKGSALQTKWTQKGRLGLYKELKKHGIVPQIEQLDIEV</sequence>
<evidence type="ECO:0000259" key="1">
    <source>
        <dbReference type="PROSITE" id="PS51750"/>
    </source>
</evidence>
<dbReference type="SMART" id="SM01040">
    <property type="entry name" value="Bro-N"/>
    <property type="match status" value="1"/>
</dbReference>
<dbReference type="PROSITE" id="PS51750">
    <property type="entry name" value="BRO_N"/>
    <property type="match status" value="1"/>
</dbReference>
<dbReference type="PANTHER" id="PTHR36180">
    <property type="entry name" value="DNA-BINDING PROTEIN-RELATED-RELATED"/>
    <property type="match status" value="1"/>
</dbReference>